<dbReference type="eggNOG" id="COG0343">
    <property type="taxonomic scope" value="Bacteria"/>
</dbReference>
<dbReference type="GO" id="GO:0008479">
    <property type="term" value="F:tRNA-guanosine(34) queuine transglycosylase activity"/>
    <property type="evidence" value="ECO:0007669"/>
    <property type="project" value="UniProtKB-UniRule"/>
</dbReference>
<keyword evidence="1 5" id="KW-0328">Glycosyltransferase</keyword>
<feature type="binding site" evidence="5">
    <location>
        <position position="348"/>
    </location>
    <ligand>
        <name>Zn(2+)</name>
        <dbReference type="ChEBI" id="CHEBI:29105"/>
    </ligand>
</feature>
<organism evidence="7 8">
    <name type="scientific">Collinsella stercoris DSM 13279</name>
    <dbReference type="NCBI Taxonomy" id="445975"/>
    <lineage>
        <taxon>Bacteria</taxon>
        <taxon>Bacillati</taxon>
        <taxon>Actinomycetota</taxon>
        <taxon>Coriobacteriia</taxon>
        <taxon>Coriobacteriales</taxon>
        <taxon>Coriobacteriaceae</taxon>
        <taxon>Collinsella</taxon>
    </lineage>
</organism>
<dbReference type="InterPro" id="IPR036511">
    <property type="entry name" value="TGT-like_sf"/>
</dbReference>
<keyword evidence="2 5" id="KW-0808">Transferase</keyword>
<dbReference type="Pfam" id="PF01702">
    <property type="entry name" value="TGT"/>
    <property type="match status" value="1"/>
</dbReference>
<feature type="active site" description="Nucleophile" evidence="5">
    <location>
        <position position="278"/>
    </location>
</feature>
<dbReference type="AlphaFoldDB" id="B6G9I5"/>
<comment type="cofactor">
    <cofactor evidence="5">
        <name>Zn(2+)</name>
        <dbReference type="ChEBI" id="CHEBI:29105"/>
    </cofactor>
    <text evidence="5">Binds 1 zinc ion per subunit.</text>
</comment>
<dbReference type="SUPFAM" id="SSF51713">
    <property type="entry name" value="tRNA-guanine transglycosylase"/>
    <property type="match status" value="1"/>
</dbReference>
<feature type="binding site" evidence="5">
    <location>
        <position position="321"/>
    </location>
    <ligand>
        <name>Zn(2+)</name>
        <dbReference type="ChEBI" id="CHEBI:29105"/>
    </ligand>
</feature>
<feature type="region of interest" description="RNA binding" evidence="5">
    <location>
        <begin position="259"/>
        <end position="265"/>
    </location>
</feature>
<comment type="catalytic activity">
    <reaction evidence="5">
        <text>7-aminomethyl-7-carbaguanine + guanosine(34) in tRNA = 7-aminomethyl-7-carbaguanosine(34) in tRNA + guanine</text>
        <dbReference type="Rhea" id="RHEA:24104"/>
        <dbReference type="Rhea" id="RHEA-COMP:10341"/>
        <dbReference type="Rhea" id="RHEA-COMP:10342"/>
        <dbReference type="ChEBI" id="CHEBI:16235"/>
        <dbReference type="ChEBI" id="CHEBI:58703"/>
        <dbReference type="ChEBI" id="CHEBI:74269"/>
        <dbReference type="ChEBI" id="CHEBI:82833"/>
        <dbReference type="EC" id="2.4.2.29"/>
    </reaction>
</comment>
<feature type="region of interest" description="RNA binding; important for wobble base 34 recognition" evidence="5">
    <location>
        <begin position="283"/>
        <end position="287"/>
    </location>
</feature>
<comment type="function">
    <text evidence="5">Catalyzes the base-exchange of a guanine (G) residue with the queuine precursor 7-aminomethyl-7-deazaguanine (PreQ1) at position 34 (anticodon wobble position) in tRNAs with GU(N) anticodons (tRNA-Asp, -Asn, -His and -Tyr). Catalysis occurs through a double-displacement mechanism. The nucleophile active site attacks the C1' of nucleotide 34 to detach the guanine base from the RNA, forming a covalent enzyme-RNA intermediate. The proton acceptor active site deprotonates the incoming PreQ1, allowing a nucleophilic attack on the C1' of the ribose to form the product. After dissociation, two additional enzymatic reactions on the tRNA convert PreQ1 to queuine (Q), resulting in the hypermodified nucleoside queuosine (7-(((4,5-cis-dihydroxy-2-cyclopenten-1-yl)amino)methyl)-7-deazaguanosine).</text>
</comment>
<feature type="binding site" evidence="5">
    <location>
        <position position="316"/>
    </location>
    <ligand>
        <name>Zn(2+)</name>
        <dbReference type="ChEBI" id="CHEBI:29105"/>
    </ligand>
</feature>
<dbReference type="UniPathway" id="UPA00392"/>
<reference evidence="7 8" key="2">
    <citation type="submission" date="2008-10" db="EMBL/GenBank/DDBJ databases">
        <authorList>
            <person name="Fulton L."/>
            <person name="Clifton S."/>
            <person name="Fulton B."/>
            <person name="Xu J."/>
            <person name="Minx P."/>
            <person name="Pepin K.H."/>
            <person name="Johnson M."/>
            <person name="Thiruvilangam P."/>
            <person name="Bhonagiri V."/>
            <person name="Nash W.E."/>
            <person name="Mardis E.R."/>
            <person name="Wilson R.K."/>
        </authorList>
    </citation>
    <scope>NUCLEOTIDE SEQUENCE [LARGE SCALE GENOMIC DNA]</scope>
    <source>
        <strain evidence="7 8">DSM 13279</strain>
    </source>
</reference>
<dbReference type="PANTHER" id="PTHR46499:SF1">
    <property type="entry name" value="QUEUINE TRNA-RIBOSYLTRANSFERASE"/>
    <property type="match status" value="1"/>
</dbReference>
<dbReference type="GO" id="GO:0008616">
    <property type="term" value="P:tRNA queuosine(34) biosynthetic process"/>
    <property type="evidence" value="ECO:0007669"/>
    <property type="project" value="UniProtKB-UniRule"/>
</dbReference>
<dbReference type="GO" id="GO:0005829">
    <property type="term" value="C:cytosol"/>
    <property type="evidence" value="ECO:0007669"/>
    <property type="project" value="TreeGrafter"/>
</dbReference>
<keyword evidence="4 5" id="KW-0671">Queuosine biosynthesis</keyword>
<evidence type="ECO:0000259" key="6">
    <source>
        <dbReference type="Pfam" id="PF01702"/>
    </source>
</evidence>
<proteinExistence type="inferred from homology"/>
<dbReference type="InterPro" id="IPR050076">
    <property type="entry name" value="ArchSynthase1/Queuine_TRR"/>
</dbReference>
<keyword evidence="5" id="KW-0862">Zinc</keyword>
<reference evidence="7 8" key="1">
    <citation type="submission" date="2008-10" db="EMBL/GenBank/DDBJ databases">
        <title>Draft genome sequence of Collinsella stercoris (DSM 13279).</title>
        <authorList>
            <person name="Sudarsanam P."/>
            <person name="Ley R."/>
            <person name="Guruge J."/>
            <person name="Turnbaugh P.J."/>
            <person name="Mahowald M."/>
            <person name="Liep D."/>
            <person name="Gordon J."/>
        </authorList>
    </citation>
    <scope>NUCLEOTIDE SEQUENCE [LARGE SCALE GENOMIC DNA]</scope>
    <source>
        <strain evidence="7 8">DSM 13279</strain>
    </source>
</reference>
<evidence type="ECO:0000256" key="2">
    <source>
        <dbReference type="ARBA" id="ARBA00022679"/>
    </source>
</evidence>
<comment type="pathway">
    <text evidence="5">tRNA modification; tRNA-queuosine biosynthesis.</text>
</comment>
<dbReference type="EC" id="2.4.2.29" evidence="5"/>
<comment type="subunit">
    <text evidence="5">Homodimer. Within each dimer, one monomer is responsible for RNA recognition and catalysis, while the other monomer binds to the replacement base PreQ1.</text>
</comment>
<comment type="caution">
    <text evidence="7">The sequence shown here is derived from an EMBL/GenBank/DDBJ whole genome shotgun (WGS) entry which is preliminary data.</text>
</comment>
<evidence type="ECO:0000256" key="3">
    <source>
        <dbReference type="ARBA" id="ARBA00022694"/>
    </source>
</evidence>
<dbReference type="NCBIfam" id="TIGR00449">
    <property type="entry name" value="tgt_general"/>
    <property type="match status" value="1"/>
</dbReference>
<feature type="binding site" evidence="5">
    <location>
        <begin position="102"/>
        <end position="106"/>
    </location>
    <ligand>
        <name>substrate</name>
    </ligand>
</feature>
<dbReference type="GO" id="GO:0046872">
    <property type="term" value="F:metal ion binding"/>
    <property type="evidence" value="ECO:0007669"/>
    <property type="project" value="UniProtKB-KW"/>
</dbReference>
<dbReference type="EMBL" id="ABXJ01000040">
    <property type="protein sequence ID" value="EEA91075.1"/>
    <property type="molecule type" value="Genomic_DNA"/>
</dbReference>
<dbReference type="InterPro" id="IPR002616">
    <property type="entry name" value="tRNA_ribo_trans-like"/>
</dbReference>
<dbReference type="NCBIfam" id="TIGR00430">
    <property type="entry name" value="Q_tRNA_tgt"/>
    <property type="match status" value="1"/>
</dbReference>
<keyword evidence="8" id="KW-1185">Reference proteome</keyword>
<feature type="active site" description="Proton acceptor" evidence="5">
    <location>
        <position position="102"/>
    </location>
</feature>
<feature type="binding site" evidence="5">
    <location>
        <position position="227"/>
    </location>
    <ligand>
        <name>substrate</name>
    </ligand>
</feature>
<evidence type="ECO:0000256" key="4">
    <source>
        <dbReference type="ARBA" id="ARBA00022785"/>
    </source>
</evidence>
<dbReference type="PANTHER" id="PTHR46499">
    <property type="entry name" value="QUEUINE TRNA-RIBOSYLTRANSFERASE"/>
    <property type="match status" value="1"/>
</dbReference>
<feature type="binding site" evidence="5">
    <location>
        <position position="199"/>
    </location>
    <ligand>
        <name>substrate</name>
    </ligand>
</feature>
<keyword evidence="5" id="KW-0479">Metal-binding</keyword>
<dbReference type="Gene3D" id="3.20.20.105">
    <property type="entry name" value="Queuine tRNA-ribosyltransferase-like"/>
    <property type="match status" value="1"/>
</dbReference>
<evidence type="ECO:0000313" key="8">
    <source>
        <dbReference type="Proteomes" id="UP000003560"/>
    </source>
</evidence>
<sequence>MAEEPHMDQSLFKYEIVAEDPKTHARAGVLHTPHGDIETPIFMPVGTKANVKGIPTETVKDLGAQIVLANTYHLAMRPGADTIAELGGLHTFMNWHGPILTDSGGFQIFSHSDAVKLTDESVRFIATDYDGSHVFWTPEDNMDIAMKLGSDICMQLDQCPGYPATRKFVERAVELSSIWAERCYKAHTRDDQALFGIVQGGMHLDLRLRSLKHLEEIGDFPGYGIGGYSVGEPHEVMFETLEPLVSEHMPRLKPRYLMGVGNPTTLVRGVGCGIDMFDCVLPTRTGRMGTAFSSQGRMNLKNAKFAKDPRPIDEKCTCPVCTGGYSRALIRHMVTQKEMLGGILLSQHNIYFLLDLMRRARQAIIDGRYAEFQAEWMASEGAADF</sequence>
<feature type="binding site" evidence="5">
    <location>
        <position position="318"/>
    </location>
    <ligand>
        <name>Zn(2+)</name>
        <dbReference type="ChEBI" id="CHEBI:29105"/>
    </ligand>
</feature>
<evidence type="ECO:0000256" key="1">
    <source>
        <dbReference type="ARBA" id="ARBA00022676"/>
    </source>
</evidence>
<dbReference type="HOGENOM" id="CLU_022060_0_1_11"/>
<accession>B6G9I5</accession>
<dbReference type="Proteomes" id="UP000003560">
    <property type="component" value="Unassembled WGS sequence"/>
</dbReference>
<gene>
    <name evidence="5 7" type="primary">tgt</name>
    <name evidence="7" type="ORF">COLSTE_00726</name>
</gene>
<dbReference type="HAMAP" id="MF_00168">
    <property type="entry name" value="Q_tRNA_Tgt"/>
    <property type="match status" value="1"/>
</dbReference>
<name>B6G9I5_9ACTN</name>
<keyword evidence="3 5" id="KW-0819">tRNA processing</keyword>
<feature type="binding site" evidence="5">
    <location>
        <position position="157"/>
    </location>
    <ligand>
        <name>substrate</name>
    </ligand>
</feature>
<evidence type="ECO:0000256" key="5">
    <source>
        <dbReference type="HAMAP-Rule" id="MF_00168"/>
    </source>
</evidence>
<comment type="similarity">
    <text evidence="5">Belongs to the queuine tRNA-ribosyltransferase family.</text>
</comment>
<feature type="domain" description="tRNA-guanine(15) transglycosylase-like" evidence="6">
    <location>
        <begin position="24"/>
        <end position="379"/>
    </location>
</feature>
<dbReference type="STRING" id="445975.COLSTE_00726"/>
<evidence type="ECO:0000313" key="7">
    <source>
        <dbReference type="EMBL" id="EEA91075.1"/>
    </source>
</evidence>
<dbReference type="InterPro" id="IPR004803">
    <property type="entry name" value="TGT"/>
</dbReference>
<protein>
    <recommendedName>
        <fullName evidence="5">Queuine tRNA-ribosyltransferase</fullName>
        <ecNumber evidence="5">2.4.2.29</ecNumber>
    </recommendedName>
    <alternativeName>
        <fullName evidence="5">Guanine insertion enzyme</fullName>
    </alternativeName>
    <alternativeName>
        <fullName evidence="5">tRNA-guanine transglycosylase</fullName>
    </alternativeName>
</protein>